<reference evidence="2 3" key="1">
    <citation type="journal article" date="2020" name="Genome Biol. Evol.">
        <title>A new high-quality draft genome assembly of the Chinese cordyceps Ophiocordyceps sinensis.</title>
        <authorList>
            <person name="Shu R."/>
            <person name="Zhang J."/>
            <person name="Meng Q."/>
            <person name="Zhang H."/>
            <person name="Zhou G."/>
            <person name="Li M."/>
            <person name="Wu P."/>
            <person name="Zhao Y."/>
            <person name="Chen C."/>
            <person name="Qin Q."/>
        </authorList>
    </citation>
    <scope>NUCLEOTIDE SEQUENCE [LARGE SCALE GENOMIC DNA]</scope>
    <source>
        <strain evidence="2 3">IOZ07</strain>
    </source>
</reference>
<keyword evidence="3" id="KW-1185">Reference proteome</keyword>
<gene>
    <name evidence="2" type="ORF">G6O67_008071</name>
</gene>
<protein>
    <submittedName>
        <fullName evidence="2">Uncharacterized protein</fullName>
    </submittedName>
</protein>
<feature type="compositionally biased region" description="Low complexity" evidence="1">
    <location>
        <begin position="41"/>
        <end position="55"/>
    </location>
</feature>
<organism evidence="2 3">
    <name type="scientific">Ophiocordyceps sinensis</name>
    <dbReference type="NCBI Taxonomy" id="72228"/>
    <lineage>
        <taxon>Eukaryota</taxon>
        <taxon>Fungi</taxon>
        <taxon>Dikarya</taxon>
        <taxon>Ascomycota</taxon>
        <taxon>Pezizomycotina</taxon>
        <taxon>Sordariomycetes</taxon>
        <taxon>Hypocreomycetidae</taxon>
        <taxon>Hypocreales</taxon>
        <taxon>Ophiocordycipitaceae</taxon>
        <taxon>Ophiocordyceps</taxon>
    </lineage>
</organism>
<comment type="caution">
    <text evidence="2">The sequence shown here is derived from an EMBL/GenBank/DDBJ whole genome shotgun (WGS) entry which is preliminary data.</text>
</comment>
<evidence type="ECO:0000256" key="1">
    <source>
        <dbReference type="SAM" id="MobiDB-lite"/>
    </source>
</evidence>
<feature type="compositionally biased region" description="Low complexity" evidence="1">
    <location>
        <begin position="23"/>
        <end position="34"/>
    </location>
</feature>
<proteinExistence type="predicted"/>
<feature type="compositionally biased region" description="Acidic residues" evidence="1">
    <location>
        <begin position="62"/>
        <end position="72"/>
    </location>
</feature>
<dbReference type="AlphaFoldDB" id="A0A8H4LS59"/>
<feature type="region of interest" description="Disordered" evidence="1">
    <location>
        <begin position="1"/>
        <end position="72"/>
    </location>
</feature>
<sequence length="72" mass="6837">MRAEPGGATPEGQAASTDKPAQDEVQVVVAQASADGKATDDAGLASGASAWAGGHDAPGDGGEGDMEVDVGA</sequence>
<evidence type="ECO:0000313" key="3">
    <source>
        <dbReference type="Proteomes" id="UP000557566"/>
    </source>
</evidence>
<dbReference type="Proteomes" id="UP000557566">
    <property type="component" value="Unassembled WGS sequence"/>
</dbReference>
<accession>A0A8H4LS59</accession>
<dbReference type="OrthoDB" id="787137at2759"/>
<evidence type="ECO:0000313" key="2">
    <source>
        <dbReference type="EMBL" id="KAF4504645.1"/>
    </source>
</evidence>
<name>A0A8H4LS59_9HYPO</name>
<dbReference type="EMBL" id="JAAVMX010000009">
    <property type="protein sequence ID" value="KAF4504645.1"/>
    <property type="molecule type" value="Genomic_DNA"/>
</dbReference>